<keyword evidence="5" id="KW-1185">Reference proteome</keyword>
<dbReference type="KEGG" id="aagg:ETAA8_37900"/>
<dbReference type="EMBL" id="CP036274">
    <property type="protein sequence ID" value="QDU28687.1"/>
    <property type="molecule type" value="Genomic_DNA"/>
</dbReference>
<sequence precursor="true">MPVVSHHSAALFACLIVTLCVSTASAAEPVDVVFNAKHDGTVQRYVVILPDDFDVEKPQSVLIALHGHGSDRWQFVKDGRGECKAARDAASKHKLIFVSPDYRAKTSWMGPAAEADVVQIIEELKAKCRVNKVIVSGGSMGGTAALTFAALHPDLVDGVVSMNGTANLVEYDQFQGAIAASFGGTKAEKPDEYKKRSAELHLDRLTMPVACTTGGKDRAVPPDSVLRMAEALKAKERPVKLIHRPEGGHSTNYADATEAFEFVVAEVVKAK</sequence>
<dbReference type="PANTHER" id="PTHR43037:SF4">
    <property type="entry name" value="PEPTIDASE S9 PROLYL OLIGOPEPTIDASE CATALYTIC DOMAIN-CONTAINING PROTEIN"/>
    <property type="match status" value="1"/>
</dbReference>
<feature type="chain" id="PRO_5021938861" evidence="2">
    <location>
        <begin position="27"/>
        <end position="271"/>
    </location>
</feature>
<accession>A0A517YEN9</accession>
<dbReference type="Gene3D" id="3.40.50.1820">
    <property type="entry name" value="alpha/beta hydrolase"/>
    <property type="match status" value="1"/>
</dbReference>
<dbReference type="InterPro" id="IPR050955">
    <property type="entry name" value="Plant_Biomass_Hydrol_Est"/>
</dbReference>
<dbReference type="AlphaFoldDB" id="A0A517YEN9"/>
<keyword evidence="1 2" id="KW-0732">Signal</keyword>
<dbReference type="OrthoDB" id="246065at2"/>
<name>A0A517YEN9_9BACT</name>
<dbReference type="Pfam" id="PF00326">
    <property type="entry name" value="Peptidase_S9"/>
    <property type="match status" value="1"/>
</dbReference>
<evidence type="ECO:0000256" key="2">
    <source>
        <dbReference type="SAM" id="SignalP"/>
    </source>
</evidence>
<evidence type="ECO:0000313" key="5">
    <source>
        <dbReference type="Proteomes" id="UP000315017"/>
    </source>
</evidence>
<feature type="domain" description="Peptidase S9 prolyl oligopeptidase catalytic" evidence="3">
    <location>
        <begin position="115"/>
        <end position="255"/>
    </location>
</feature>
<dbReference type="GO" id="GO:0008236">
    <property type="term" value="F:serine-type peptidase activity"/>
    <property type="evidence" value="ECO:0007669"/>
    <property type="project" value="InterPro"/>
</dbReference>
<dbReference type="RefSeq" id="WP_145091382.1">
    <property type="nucleotide sequence ID" value="NZ_CP036274.1"/>
</dbReference>
<dbReference type="PANTHER" id="PTHR43037">
    <property type="entry name" value="UNNAMED PRODUCT-RELATED"/>
    <property type="match status" value="1"/>
</dbReference>
<protein>
    <submittedName>
        <fullName evidence="4">Prolyl oligopeptidase family protein</fullName>
    </submittedName>
</protein>
<dbReference type="GO" id="GO:0006508">
    <property type="term" value="P:proteolysis"/>
    <property type="evidence" value="ECO:0007669"/>
    <property type="project" value="InterPro"/>
</dbReference>
<feature type="signal peptide" evidence="2">
    <location>
        <begin position="1"/>
        <end position="26"/>
    </location>
</feature>
<evidence type="ECO:0000259" key="3">
    <source>
        <dbReference type="Pfam" id="PF00326"/>
    </source>
</evidence>
<evidence type="ECO:0000313" key="4">
    <source>
        <dbReference type="EMBL" id="QDU28687.1"/>
    </source>
</evidence>
<gene>
    <name evidence="4" type="ORF">ETAA8_37900</name>
</gene>
<dbReference type="InterPro" id="IPR029058">
    <property type="entry name" value="AB_hydrolase_fold"/>
</dbReference>
<dbReference type="Proteomes" id="UP000315017">
    <property type="component" value="Chromosome"/>
</dbReference>
<dbReference type="InterPro" id="IPR001375">
    <property type="entry name" value="Peptidase_S9_cat"/>
</dbReference>
<reference evidence="4 5" key="1">
    <citation type="submission" date="2019-02" db="EMBL/GenBank/DDBJ databases">
        <title>Deep-cultivation of Planctomycetes and their phenomic and genomic characterization uncovers novel biology.</title>
        <authorList>
            <person name="Wiegand S."/>
            <person name="Jogler M."/>
            <person name="Boedeker C."/>
            <person name="Pinto D."/>
            <person name="Vollmers J."/>
            <person name="Rivas-Marin E."/>
            <person name="Kohn T."/>
            <person name="Peeters S.H."/>
            <person name="Heuer A."/>
            <person name="Rast P."/>
            <person name="Oberbeckmann S."/>
            <person name="Bunk B."/>
            <person name="Jeske O."/>
            <person name="Meyerdierks A."/>
            <person name="Storesund J.E."/>
            <person name="Kallscheuer N."/>
            <person name="Luecker S."/>
            <person name="Lage O.M."/>
            <person name="Pohl T."/>
            <person name="Merkel B.J."/>
            <person name="Hornburger P."/>
            <person name="Mueller R.-W."/>
            <person name="Bruemmer F."/>
            <person name="Labrenz M."/>
            <person name="Spormann A.M."/>
            <person name="Op den Camp H."/>
            <person name="Overmann J."/>
            <person name="Amann R."/>
            <person name="Jetten M.S.M."/>
            <person name="Mascher T."/>
            <person name="Medema M.H."/>
            <person name="Devos D.P."/>
            <person name="Kaster A.-K."/>
            <person name="Ovreas L."/>
            <person name="Rohde M."/>
            <person name="Galperin M.Y."/>
            <person name="Jogler C."/>
        </authorList>
    </citation>
    <scope>NUCLEOTIDE SEQUENCE [LARGE SCALE GENOMIC DNA]</scope>
    <source>
        <strain evidence="4 5">ETA_A8</strain>
    </source>
</reference>
<proteinExistence type="predicted"/>
<dbReference type="SUPFAM" id="SSF53474">
    <property type="entry name" value="alpha/beta-Hydrolases"/>
    <property type="match status" value="1"/>
</dbReference>
<organism evidence="4 5">
    <name type="scientific">Anatilimnocola aggregata</name>
    <dbReference type="NCBI Taxonomy" id="2528021"/>
    <lineage>
        <taxon>Bacteria</taxon>
        <taxon>Pseudomonadati</taxon>
        <taxon>Planctomycetota</taxon>
        <taxon>Planctomycetia</taxon>
        <taxon>Pirellulales</taxon>
        <taxon>Pirellulaceae</taxon>
        <taxon>Anatilimnocola</taxon>
    </lineage>
</organism>
<evidence type="ECO:0000256" key="1">
    <source>
        <dbReference type="ARBA" id="ARBA00022729"/>
    </source>
</evidence>